<keyword evidence="3" id="KW-0121">Carboxypeptidase</keyword>
<dbReference type="InterPro" id="IPR011650">
    <property type="entry name" value="Peptidase_M20_dimer"/>
</dbReference>
<sequence>MSAAPVRSASSTVAMPSAPAAAALAAEADRRLVELEPQLVRLRRDFHAHPELGFEEHRTAAEVARLLGDLGLSVRTGVGRTGVVGDLEGAPSGPRILVRAELDALPVREAPGSEFAADGSAAHLCGHDAHLAALLGVATVLAAHRDALPGSVRFCFQPAEELLAGAAAMLADGVLDGVDAALTAHVLAALPYGTVAINPGPVLSGADFFRATVSGGAGHAGTPGQYADAVLASAHITAVLQALVARETPAGELLVVGIGSVHGGDAANAAPEDVALLGNVRWEDPAAGARAVRRVGEIFSGVAGALGCRARVEWTGHAPVLANSPRLASAVRAVIEQDALAEIVEIPPQTASDDFAEFSQRVPGLFLGVGCGGPGHAAHHHPRFDIDERAVLGTARILCRALLRLVDL</sequence>
<evidence type="ECO:0000313" key="3">
    <source>
        <dbReference type="EMBL" id="AMM34396.1"/>
    </source>
</evidence>
<feature type="binding site" evidence="1">
    <location>
        <position position="127"/>
    </location>
    <ligand>
        <name>Mn(2+)</name>
        <dbReference type="ChEBI" id="CHEBI:29035"/>
        <label>2</label>
    </ligand>
</feature>
<dbReference type="Gene3D" id="3.30.70.360">
    <property type="match status" value="1"/>
</dbReference>
<dbReference type="Proteomes" id="UP000070134">
    <property type="component" value="Chromosome"/>
</dbReference>
<feature type="binding site" evidence="1">
    <location>
        <position position="125"/>
    </location>
    <ligand>
        <name>Mn(2+)</name>
        <dbReference type="ChEBI" id="CHEBI:29035"/>
        <label>2</label>
    </ligand>
</feature>
<keyword evidence="3" id="KW-0378">Hydrolase</keyword>
<dbReference type="EMBL" id="CP014518">
    <property type="protein sequence ID" value="AMM34396.1"/>
    <property type="molecule type" value="Genomic_DNA"/>
</dbReference>
<dbReference type="Gene3D" id="3.40.630.10">
    <property type="entry name" value="Zn peptidases"/>
    <property type="match status" value="1"/>
</dbReference>
<dbReference type="InterPro" id="IPR002933">
    <property type="entry name" value="Peptidase_M20"/>
</dbReference>
<dbReference type="GO" id="GO:0004180">
    <property type="term" value="F:carboxypeptidase activity"/>
    <property type="evidence" value="ECO:0007669"/>
    <property type="project" value="UniProtKB-KW"/>
</dbReference>
<feature type="binding site" evidence="1">
    <location>
        <position position="185"/>
    </location>
    <ligand>
        <name>Mn(2+)</name>
        <dbReference type="ChEBI" id="CHEBI:29035"/>
        <label>2</label>
    </ligand>
</feature>
<dbReference type="PIRSF" id="PIRSF005962">
    <property type="entry name" value="Pept_M20D_amidohydro"/>
    <property type="match status" value="1"/>
</dbReference>
<dbReference type="Pfam" id="PF07687">
    <property type="entry name" value="M20_dimer"/>
    <property type="match status" value="1"/>
</dbReference>
<feature type="binding site" evidence="1">
    <location>
        <position position="161"/>
    </location>
    <ligand>
        <name>Mn(2+)</name>
        <dbReference type="ChEBI" id="CHEBI:29035"/>
        <label>2</label>
    </ligand>
</feature>
<protein>
    <submittedName>
        <fullName evidence="3">Putative Metallocarboxypeptidase</fullName>
    </submittedName>
</protein>
<dbReference type="InterPro" id="IPR036264">
    <property type="entry name" value="Bact_exopeptidase_dim_dom"/>
</dbReference>
<organism evidence="3 4">
    <name type="scientific">Sinomonas atrocyanea</name>
    <dbReference type="NCBI Taxonomy" id="37927"/>
    <lineage>
        <taxon>Bacteria</taxon>
        <taxon>Bacillati</taxon>
        <taxon>Actinomycetota</taxon>
        <taxon>Actinomycetes</taxon>
        <taxon>Micrococcales</taxon>
        <taxon>Micrococcaceae</taxon>
        <taxon>Sinomonas</taxon>
    </lineage>
</organism>
<proteinExistence type="predicted"/>
<keyword evidence="1" id="KW-0464">Manganese</keyword>
<dbReference type="KEGG" id="satk:SA2016_3739"/>
<feature type="binding site" evidence="1">
    <location>
        <position position="380"/>
    </location>
    <ligand>
        <name>Mn(2+)</name>
        <dbReference type="ChEBI" id="CHEBI:29035"/>
        <label>2</label>
    </ligand>
</feature>
<dbReference type="RefSeq" id="WP_066501032.1">
    <property type="nucleotide sequence ID" value="NZ_BJMO01000085.1"/>
</dbReference>
<dbReference type="PANTHER" id="PTHR11014">
    <property type="entry name" value="PEPTIDASE M20 FAMILY MEMBER"/>
    <property type="match status" value="1"/>
</dbReference>
<keyword evidence="3" id="KW-0645">Protease</keyword>
<reference evidence="3 4" key="1">
    <citation type="submission" date="2016-02" db="EMBL/GenBank/DDBJ databases">
        <title>Complete genome of Sinomonas atrocyanea KCTC 3377.</title>
        <authorList>
            <person name="Kim K.M."/>
        </authorList>
    </citation>
    <scope>NUCLEOTIDE SEQUENCE [LARGE SCALE GENOMIC DNA]</scope>
    <source>
        <strain evidence="3 4">KCTC 3377</strain>
    </source>
</reference>
<comment type="cofactor">
    <cofactor evidence="1">
        <name>Mn(2+)</name>
        <dbReference type="ChEBI" id="CHEBI:29035"/>
    </cofactor>
    <text evidence="1">The Mn(2+) ion enhances activity.</text>
</comment>
<dbReference type="SUPFAM" id="SSF55031">
    <property type="entry name" value="Bacterial exopeptidase dimerisation domain"/>
    <property type="match status" value="1"/>
</dbReference>
<keyword evidence="1" id="KW-0479">Metal-binding</keyword>
<dbReference type="AlphaFoldDB" id="A0A127A5N0"/>
<dbReference type="PATRIC" id="fig|37927.3.peg.3834"/>
<evidence type="ECO:0000259" key="2">
    <source>
        <dbReference type="Pfam" id="PF07687"/>
    </source>
</evidence>
<dbReference type="SUPFAM" id="SSF53187">
    <property type="entry name" value="Zn-dependent exopeptidases"/>
    <property type="match status" value="1"/>
</dbReference>
<accession>A0A127A5N0</accession>
<evidence type="ECO:0000313" key="4">
    <source>
        <dbReference type="Proteomes" id="UP000070134"/>
    </source>
</evidence>
<dbReference type="PANTHER" id="PTHR11014:SF63">
    <property type="entry name" value="METALLOPEPTIDASE, PUTATIVE (AFU_ORTHOLOGUE AFUA_6G09600)-RELATED"/>
    <property type="match status" value="1"/>
</dbReference>
<dbReference type="InterPro" id="IPR017439">
    <property type="entry name" value="Amidohydrolase"/>
</dbReference>
<gene>
    <name evidence="3" type="ORF">SA2016_3739</name>
</gene>
<feature type="domain" description="Peptidase M20 dimerisation" evidence="2">
    <location>
        <begin position="205"/>
        <end position="298"/>
    </location>
</feature>
<dbReference type="GO" id="GO:0046872">
    <property type="term" value="F:metal ion binding"/>
    <property type="evidence" value="ECO:0007669"/>
    <property type="project" value="UniProtKB-KW"/>
</dbReference>
<dbReference type="STRING" id="37927.SA2016_3739"/>
<name>A0A127A5N0_9MICC</name>
<keyword evidence="4" id="KW-1185">Reference proteome</keyword>
<dbReference type="Pfam" id="PF01546">
    <property type="entry name" value="Peptidase_M20"/>
    <property type="match status" value="1"/>
</dbReference>
<evidence type="ECO:0000256" key="1">
    <source>
        <dbReference type="PIRSR" id="PIRSR005962-1"/>
    </source>
</evidence>
<dbReference type="NCBIfam" id="TIGR01891">
    <property type="entry name" value="amidohydrolases"/>
    <property type="match status" value="1"/>
</dbReference>